<feature type="transmembrane region" description="Helical" evidence="1">
    <location>
        <begin position="110"/>
        <end position="131"/>
    </location>
</feature>
<dbReference type="InterPro" id="IPR009781">
    <property type="entry name" value="DUF1345"/>
</dbReference>
<dbReference type="Proteomes" id="UP000197153">
    <property type="component" value="Chromosome 1"/>
</dbReference>
<feature type="transmembrane region" description="Helical" evidence="1">
    <location>
        <begin position="40"/>
        <end position="59"/>
    </location>
</feature>
<keyword evidence="1" id="KW-1133">Transmembrane helix</keyword>
<keyword evidence="1" id="KW-0812">Transmembrane</keyword>
<keyword evidence="1" id="KW-0472">Membrane</keyword>
<keyword evidence="3" id="KW-1185">Reference proteome</keyword>
<reference evidence="2 3" key="1">
    <citation type="submission" date="2017-06" db="EMBL/GenBank/DDBJ databases">
        <title>Complete genome sequence of Nitrospirillum amazonense strain CBAmC, an endophytic nitrogen-fixing and plant growth-promoting bacterium, isolated from sugarcane.</title>
        <authorList>
            <person name="Schwab S."/>
            <person name="dos Santos Teixeira K.R."/>
            <person name="Simoes Araujo J.L."/>
            <person name="Soares Vidal M."/>
            <person name="Borges de Freitas H.R."/>
            <person name="Rivello Crivelaro A.L."/>
            <person name="Bueno de Camargo Nunes A."/>
            <person name="dos Santos C.M."/>
            <person name="Palmeira da Silva Rosa D."/>
            <person name="da Silva Padilha D."/>
            <person name="da Silva E."/>
            <person name="Araujo Terra L."/>
            <person name="Soares Mendes V."/>
            <person name="Farinelli L."/>
            <person name="Magalhaes Cruz L."/>
            <person name="Baldani J.I."/>
        </authorList>
    </citation>
    <scope>NUCLEOTIDE SEQUENCE [LARGE SCALE GENOMIC DNA]</scope>
    <source>
        <strain evidence="2 3">CBAmC</strain>
    </source>
</reference>
<dbReference type="KEGG" id="nao:Y958_02690"/>
<name>A0A248JP65_9PROT</name>
<evidence type="ECO:0000313" key="2">
    <source>
        <dbReference type="EMBL" id="ASG19858.1"/>
    </source>
</evidence>
<evidence type="ECO:0000313" key="3">
    <source>
        <dbReference type="Proteomes" id="UP000197153"/>
    </source>
</evidence>
<dbReference type="RefSeq" id="WP_088870807.1">
    <property type="nucleotide sequence ID" value="NZ_CP022110.1"/>
</dbReference>
<proteinExistence type="predicted"/>
<evidence type="ECO:0008006" key="4">
    <source>
        <dbReference type="Google" id="ProtNLM"/>
    </source>
</evidence>
<feature type="transmembrane region" description="Helical" evidence="1">
    <location>
        <begin position="16"/>
        <end position="34"/>
    </location>
</feature>
<sequence length="214" mass="22736">MAIINPLQSFRHHPSLYIGLAFSVAVGLAASRAVPPVSAVLIGWGAGIILYIALVLIHFGRANLDSIRARARELESGKWVILLVTSTAALASLVAIVMEVADAKGTAHAAGSAALGATTVFCSWSFVHVIFAQHYAHSYWLEGKGIDFPGCKQPDYWEFLYFAFTIGMTAQVSDVTTQGPAIRRAVLVHSLLSFIFNTAILALGVNLGAGLLGN</sequence>
<dbReference type="EMBL" id="CP022110">
    <property type="protein sequence ID" value="ASG19858.1"/>
    <property type="molecule type" value="Genomic_DNA"/>
</dbReference>
<evidence type="ECO:0000256" key="1">
    <source>
        <dbReference type="SAM" id="Phobius"/>
    </source>
</evidence>
<organism evidence="2 3">
    <name type="scientific">Nitrospirillum viridazoti CBAmc</name>
    <dbReference type="NCBI Taxonomy" id="1441467"/>
    <lineage>
        <taxon>Bacteria</taxon>
        <taxon>Pseudomonadati</taxon>
        <taxon>Pseudomonadota</taxon>
        <taxon>Alphaproteobacteria</taxon>
        <taxon>Rhodospirillales</taxon>
        <taxon>Azospirillaceae</taxon>
        <taxon>Nitrospirillum</taxon>
        <taxon>Nitrospirillum viridazoti</taxon>
    </lineage>
</organism>
<accession>A0A248JP65</accession>
<dbReference type="Pfam" id="PF07077">
    <property type="entry name" value="DUF1345"/>
    <property type="match status" value="1"/>
</dbReference>
<feature type="transmembrane region" description="Helical" evidence="1">
    <location>
        <begin position="191"/>
        <end position="212"/>
    </location>
</feature>
<feature type="transmembrane region" description="Helical" evidence="1">
    <location>
        <begin position="79"/>
        <end position="98"/>
    </location>
</feature>
<gene>
    <name evidence="2" type="ORF">Y958_02690</name>
</gene>
<protein>
    <recommendedName>
        <fullName evidence="4">DUF1345 domain-containing protein</fullName>
    </recommendedName>
</protein>
<dbReference type="AlphaFoldDB" id="A0A248JP65"/>